<name>A0A2I0VX33_9ASPA</name>
<dbReference type="EMBL" id="KZ503159">
    <property type="protein sequence ID" value="PKU67970.1"/>
    <property type="molecule type" value="Genomic_DNA"/>
</dbReference>
<organism evidence="2 3">
    <name type="scientific">Dendrobium catenatum</name>
    <dbReference type="NCBI Taxonomy" id="906689"/>
    <lineage>
        <taxon>Eukaryota</taxon>
        <taxon>Viridiplantae</taxon>
        <taxon>Streptophyta</taxon>
        <taxon>Embryophyta</taxon>
        <taxon>Tracheophyta</taxon>
        <taxon>Spermatophyta</taxon>
        <taxon>Magnoliopsida</taxon>
        <taxon>Liliopsida</taxon>
        <taxon>Asparagales</taxon>
        <taxon>Orchidaceae</taxon>
        <taxon>Epidendroideae</taxon>
        <taxon>Malaxideae</taxon>
        <taxon>Dendrobiinae</taxon>
        <taxon>Dendrobium</taxon>
    </lineage>
</organism>
<feature type="transmembrane region" description="Helical" evidence="1">
    <location>
        <begin position="53"/>
        <end position="73"/>
    </location>
</feature>
<evidence type="ECO:0000313" key="3">
    <source>
        <dbReference type="Proteomes" id="UP000233837"/>
    </source>
</evidence>
<proteinExistence type="predicted"/>
<protein>
    <submittedName>
        <fullName evidence="2">Uncharacterized protein</fullName>
    </submittedName>
</protein>
<dbReference type="Proteomes" id="UP000233837">
    <property type="component" value="Unassembled WGS sequence"/>
</dbReference>
<sequence length="135" mass="14848">MSLTVTVNKNSEQKVPERHGLKARWTQANPEGLEGYLVAQRPSKGNQATASFIIWWAGLMRGAVSIALAFNLANMSSSAWRNGGESQVDPGLLEGLIKSRSFRTHGNTSDSTTIRSTYKNVLNYFNKSTREVSSI</sequence>
<keyword evidence="1" id="KW-1133">Transmembrane helix</keyword>
<evidence type="ECO:0000313" key="2">
    <source>
        <dbReference type="EMBL" id="PKU67970.1"/>
    </source>
</evidence>
<keyword evidence="3" id="KW-1185">Reference proteome</keyword>
<keyword evidence="1" id="KW-0812">Transmembrane</keyword>
<gene>
    <name evidence="2" type="ORF">MA16_Dca007005</name>
</gene>
<reference evidence="2 3" key="1">
    <citation type="journal article" date="2016" name="Sci. Rep.">
        <title>The Dendrobium catenatum Lindl. genome sequence provides insights into polysaccharide synthase, floral development and adaptive evolution.</title>
        <authorList>
            <person name="Zhang G.Q."/>
            <person name="Xu Q."/>
            <person name="Bian C."/>
            <person name="Tsai W.C."/>
            <person name="Yeh C.M."/>
            <person name="Liu K.W."/>
            <person name="Yoshida K."/>
            <person name="Zhang L.S."/>
            <person name="Chang S.B."/>
            <person name="Chen F."/>
            <person name="Shi Y."/>
            <person name="Su Y.Y."/>
            <person name="Zhang Y.Q."/>
            <person name="Chen L.J."/>
            <person name="Yin Y."/>
            <person name="Lin M."/>
            <person name="Huang H."/>
            <person name="Deng H."/>
            <person name="Wang Z.W."/>
            <person name="Zhu S.L."/>
            <person name="Zhao X."/>
            <person name="Deng C."/>
            <person name="Niu S.C."/>
            <person name="Huang J."/>
            <person name="Wang M."/>
            <person name="Liu G.H."/>
            <person name="Yang H.J."/>
            <person name="Xiao X.J."/>
            <person name="Hsiao Y.Y."/>
            <person name="Wu W.L."/>
            <person name="Chen Y.Y."/>
            <person name="Mitsuda N."/>
            <person name="Ohme-Takagi M."/>
            <person name="Luo Y.B."/>
            <person name="Van de Peer Y."/>
            <person name="Liu Z.J."/>
        </authorList>
    </citation>
    <scope>NUCLEOTIDE SEQUENCE [LARGE SCALE GENOMIC DNA]</scope>
    <source>
        <tissue evidence="2">The whole plant</tissue>
    </source>
</reference>
<keyword evidence="1" id="KW-0472">Membrane</keyword>
<dbReference type="AlphaFoldDB" id="A0A2I0VX33"/>
<accession>A0A2I0VX33</accession>
<evidence type="ECO:0000256" key="1">
    <source>
        <dbReference type="SAM" id="Phobius"/>
    </source>
</evidence>
<reference evidence="2 3" key="2">
    <citation type="journal article" date="2017" name="Nature">
        <title>The Apostasia genome and the evolution of orchids.</title>
        <authorList>
            <person name="Zhang G.Q."/>
            <person name="Liu K.W."/>
            <person name="Li Z."/>
            <person name="Lohaus R."/>
            <person name="Hsiao Y.Y."/>
            <person name="Niu S.C."/>
            <person name="Wang J.Y."/>
            <person name="Lin Y.C."/>
            <person name="Xu Q."/>
            <person name="Chen L.J."/>
            <person name="Yoshida K."/>
            <person name="Fujiwara S."/>
            <person name="Wang Z.W."/>
            <person name="Zhang Y.Q."/>
            <person name="Mitsuda N."/>
            <person name="Wang M."/>
            <person name="Liu G.H."/>
            <person name="Pecoraro L."/>
            <person name="Huang H.X."/>
            <person name="Xiao X.J."/>
            <person name="Lin M."/>
            <person name="Wu X.Y."/>
            <person name="Wu W.L."/>
            <person name="Chen Y.Y."/>
            <person name="Chang S.B."/>
            <person name="Sakamoto S."/>
            <person name="Ohme-Takagi M."/>
            <person name="Yagi M."/>
            <person name="Zeng S.J."/>
            <person name="Shen C.Y."/>
            <person name="Yeh C.M."/>
            <person name="Luo Y.B."/>
            <person name="Tsai W.C."/>
            <person name="Van de Peer Y."/>
            <person name="Liu Z.J."/>
        </authorList>
    </citation>
    <scope>NUCLEOTIDE SEQUENCE [LARGE SCALE GENOMIC DNA]</scope>
    <source>
        <tissue evidence="2">The whole plant</tissue>
    </source>
</reference>